<accession>A0A0A9AHT5</accession>
<dbReference type="EMBL" id="GBRH01248457">
    <property type="protein sequence ID" value="JAD49438.1"/>
    <property type="molecule type" value="Transcribed_RNA"/>
</dbReference>
<organism evidence="1">
    <name type="scientific">Arundo donax</name>
    <name type="common">Giant reed</name>
    <name type="synonym">Donax arundinaceus</name>
    <dbReference type="NCBI Taxonomy" id="35708"/>
    <lineage>
        <taxon>Eukaryota</taxon>
        <taxon>Viridiplantae</taxon>
        <taxon>Streptophyta</taxon>
        <taxon>Embryophyta</taxon>
        <taxon>Tracheophyta</taxon>
        <taxon>Spermatophyta</taxon>
        <taxon>Magnoliopsida</taxon>
        <taxon>Liliopsida</taxon>
        <taxon>Poales</taxon>
        <taxon>Poaceae</taxon>
        <taxon>PACMAD clade</taxon>
        <taxon>Arundinoideae</taxon>
        <taxon>Arundineae</taxon>
        <taxon>Arundo</taxon>
    </lineage>
</organism>
<sequence>MASCCRLGEGFCSSVWSRRRSMVKGGGSLSVRVGVVGGHDEDEDGGIRIQYTGDRR</sequence>
<dbReference type="AlphaFoldDB" id="A0A0A9AHT5"/>
<reference evidence="1" key="1">
    <citation type="submission" date="2014-09" db="EMBL/GenBank/DDBJ databases">
        <authorList>
            <person name="Magalhaes I.L.F."/>
            <person name="Oliveira U."/>
            <person name="Santos F.R."/>
            <person name="Vidigal T.H.D.A."/>
            <person name="Brescovit A.D."/>
            <person name="Santos A.J."/>
        </authorList>
    </citation>
    <scope>NUCLEOTIDE SEQUENCE</scope>
    <source>
        <tissue evidence="1">Shoot tissue taken approximately 20 cm above the soil surface</tissue>
    </source>
</reference>
<name>A0A0A9AHT5_ARUDO</name>
<protein>
    <submittedName>
        <fullName evidence="1">Uncharacterized protein</fullName>
    </submittedName>
</protein>
<reference evidence="1" key="2">
    <citation type="journal article" date="2015" name="Data Brief">
        <title>Shoot transcriptome of the giant reed, Arundo donax.</title>
        <authorList>
            <person name="Barrero R.A."/>
            <person name="Guerrero F.D."/>
            <person name="Moolhuijzen P."/>
            <person name="Goolsby J.A."/>
            <person name="Tidwell J."/>
            <person name="Bellgard S.E."/>
            <person name="Bellgard M.I."/>
        </authorList>
    </citation>
    <scope>NUCLEOTIDE SEQUENCE</scope>
    <source>
        <tissue evidence="1">Shoot tissue taken approximately 20 cm above the soil surface</tissue>
    </source>
</reference>
<evidence type="ECO:0000313" key="1">
    <source>
        <dbReference type="EMBL" id="JAD49438.1"/>
    </source>
</evidence>
<proteinExistence type="predicted"/>